<evidence type="ECO:0000313" key="3">
    <source>
        <dbReference type="Proteomes" id="UP001152523"/>
    </source>
</evidence>
<comment type="caution">
    <text evidence="2">The sequence shown here is derived from an EMBL/GenBank/DDBJ whole genome shotgun (WGS) entry which is preliminary data.</text>
</comment>
<dbReference type="PANTHER" id="PTHR36022">
    <property type="entry name" value="GPI-ANCHORED ADHESIN-LIKE PROTEIN"/>
    <property type="match status" value="1"/>
</dbReference>
<organism evidence="2 3">
    <name type="scientific">Cuscuta epithymum</name>
    <dbReference type="NCBI Taxonomy" id="186058"/>
    <lineage>
        <taxon>Eukaryota</taxon>
        <taxon>Viridiplantae</taxon>
        <taxon>Streptophyta</taxon>
        <taxon>Embryophyta</taxon>
        <taxon>Tracheophyta</taxon>
        <taxon>Spermatophyta</taxon>
        <taxon>Magnoliopsida</taxon>
        <taxon>eudicotyledons</taxon>
        <taxon>Gunneridae</taxon>
        <taxon>Pentapetalae</taxon>
        <taxon>asterids</taxon>
        <taxon>lamiids</taxon>
        <taxon>Solanales</taxon>
        <taxon>Convolvulaceae</taxon>
        <taxon>Cuscuteae</taxon>
        <taxon>Cuscuta</taxon>
        <taxon>Cuscuta subgen. Cuscuta</taxon>
    </lineage>
</organism>
<dbReference type="EMBL" id="CAMAPF010000947">
    <property type="protein sequence ID" value="CAH9127342.1"/>
    <property type="molecule type" value="Genomic_DNA"/>
</dbReference>
<gene>
    <name evidence="2" type="ORF">CEPIT_LOCUS28242</name>
</gene>
<feature type="compositionally biased region" description="Low complexity" evidence="1">
    <location>
        <begin position="453"/>
        <end position="467"/>
    </location>
</feature>
<reference evidence="2" key="1">
    <citation type="submission" date="2022-07" db="EMBL/GenBank/DDBJ databases">
        <authorList>
            <person name="Macas J."/>
            <person name="Novak P."/>
            <person name="Neumann P."/>
        </authorList>
    </citation>
    <scope>NUCLEOTIDE SEQUENCE</scope>
</reference>
<evidence type="ECO:0000256" key="1">
    <source>
        <dbReference type="SAM" id="MobiDB-lite"/>
    </source>
</evidence>
<dbReference type="PANTHER" id="PTHR36022:SF1">
    <property type="entry name" value="GPI-ANCHORED ADHESIN-LIKE PROTEIN"/>
    <property type="match status" value="1"/>
</dbReference>
<feature type="compositionally biased region" description="Basic residues" evidence="1">
    <location>
        <begin position="124"/>
        <end position="134"/>
    </location>
</feature>
<evidence type="ECO:0000313" key="2">
    <source>
        <dbReference type="EMBL" id="CAH9127342.1"/>
    </source>
</evidence>
<feature type="region of interest" description="Disordered" evidence="1">
    <location>
        <begin position="1"/>
        <end position="181"/>
    </location>
</feature>
<feature type="compositionally biased region" description="Low complexity" evidence="1">
    <location>
        <begin position="49"/>
        <end position="85"/>
    </location>
</feature>
<name>A0AAV0EW76_9ASTE</name>
<feature type="compositionally biased region" description="Polar residues" evidence="1">
    <location>
        <begin position="38"/>
        <end position="48"/>
    </location>
</feature>
<protein>
    <submittedName>
        <fullName evidence="2">Uncharacterized protein</fullName>
    </submittedName>
</protein>
<keyword evidence="3" id="KW-1185">Reference proteome</keyword>
<sequence>MGQVVKMNADLQKKKKSKNEIDRSSEKRSPLLDCNKNPKLSSKNTNLPSSFSSYSSVEASKSSPRFLLSSSNSSSAASSQKWPASFLRAKSANPKSGCSKENIFPRPTSQKPKKSAPSTNQRQSGRKTISRASKKPMLPADLVSSGKNSRSGSLKIAAKNEDSKTSWEIGNGSGKHPNHLTPVGKLFSGSGLDCANSGGDLVHESSKNAVKTPPIEPSVSPEIPCGLSSAKADSVTTPCYGAGHVLSGVADKRKCRPRGVLTVGPALDLLSSKSGKSNENNKKSRTSFAPLPVEASMCWMSSPSGEGDGDVIGSKTKSSSEITQFCGLMGCLTLDGQFSLTSSPHTMPSCKDAHLHLSRKCSCSFSMDNSPNSTSTLSCGNVIQTPNSDSSSGRHFGSSLFNMGEEHNLGRFEYEAFGKSSFSPQDQIEISNSTTTFSFVGITPTHKKLEDTSASWHSDSSSGNESESTMRVSWKDVLEGLGSCRCPSDEENHNVVCPNDQAKLNQSFEGSDYEYNDHVMKKVLKYPKFLEQEPFFVYKNGKENVLPQRRPGSSCAESIITDGGGLVSSADSDWNLCCNDQTFRP</sequence>
<dbReference type="Proteomes" id="UP001152523">
    <property type="component" value="Unassembled WGS sequence"/>
</dbReference>
<dbReference type="AlphaFoldDB" id="A0AAV0EW76"/>
<proteinExistence type="predicted"/>
<feature type="compositionally biased region" description="Basic and acidic residues" evidence="1">
    <location>
        <begin position="18"/>
        <end position="30"/>
    </location>
</feature>
<feature type="region of interest" description="Disordered" evidence="1">
    <location>
        <begin position="450"/>
        <end position="471"/>
    </location>
</feature>
<accession>A0AAV0EW76</accession>